<organism evidence="2 3">
    <name type="scientific">Brevibacterium gallinarum</name>
    <dbReference type="NCBI Taxonomy" id="2762220"/>
    <lineage>
        <taxon>Bacteria</taxon>
        <taxon>Bacillati</taxon>
        <taxon>Actinomycetota</taxon>
        <taxon>Actinomycetes</taxon>
        <taxon>Micrococcales</taxon>
        <taxon>Brevibacteriaceae</taxon>
        <taxon>Brevibacterium</taxon>
    </lineage>
</organism>
<evidence type="ECO:0000313" key="2">
    <source>
        <dbReference type="EMBL" id="MBD8019385.1"/>
    </source>
</evidence>
<feature type="region of interest" description="Disordered" evidence="1">
    <location>
        <begin position="65"/>
        <end position="102"/>
    </location>
</feature>
<evidence type="ECO:0000313" key="3">
    <source>
        <dbReference type="Proteomes" id="UP000651517"/>
    </source>
</evidence>
<protein>
    <submittedName>
        <fullName evidence="2">Uncharacterized protein</fullName>
    </submittedName>
</protein>
<gene>
    <name evidence="2" type="ORF">H9634_01120</name>
</gene>
<dbReference type="RefSeq" id="WP_191724987.1">
    <property type="nucleotide sequence ID" value="NZ_JACSPY010000001.1"/>
</dbReference>
<dbReference type="EMBL" id="JACSPY010000001">
    <property type="protein sequence ID" value="MBD8019385.1"/>
    <property type="molecule type" value="Genomic_DNA"/>
</dbReference>
<sequence>MIIVADVHVVLAKFAKVSVGPASGNQVARILRAGEVVPQGVPEGDLDRLVKRKIIRKLTAAQAKKLVGEKQEPATEPESAGEQSSGESSGESDGDGKADRKK</sequence>
<evidence type="ECO:0000256" key="1">
    <source>
        <dbReference type="SAM" id="MobiDB-lite"/>
    </source>
</evidence>
<proteinExistence type="predicted"/>
<reference evidence="2 3" key="1">
    <citation type="submission" date="2020-08" db="EMBL/GenBank/DDBJ databases">
        <title>A Genomic Blueprint of the Chicken Gut Microbiome.</title>
        <authorList>
            <person name="Gilroy R."/>
            <person name="Ravi A."/>
            <person name="Getino M."/>
            <person name="Pursley I."/>
            <person name="Horton D.L."/>
            <person name="Alikhan N.-F."/>
            <person name="Baker D."/>
            <person name="Gharbi K."/>
            <person name="Hall N."/>
            <person name="Watson M."/>
            <person name="Adriaenssens E.M."/>
            <person name="Foster-Nyarko E."/>
            <person name="Jarju S."/>
            <person name="Secka A."/>
            <person name="Antonio M."/>
            <person name="Oren A."/>
            <person name="Chaudhuri R."/>
            <person name="La Ragione R.M."/>
            <person name="Hildebrand F."/>
            <person name="Pallen M.J."/>
        </authorList>
    </citation>
    <scope>NUCLEOTIDE SEQUENCE [LARGE SCALE GENOMIC DNA]</scope>
    <source>
        <strain evidence="2 3">Re57</strain>
    </source>
</reference>
<keyword evidence="3" id="KW-1185">Reference proteome</keyword>
<feature type="compositionally biased region" description="Low complexity" evidence="1">
    <location>
        <begin position="76"/>
        <end position="91"/>
    </location>
</feature>
<accession>A0ABR8WQQ7</accession>
<name>A0ABR8WQQ7_9MICO</name>
<dbReference type="Proteomes" id="UP000651517">
    <property type="component" value="Unassembled WGS sequence"/>
</dbReference>
<comment type="caution">
    <text evidence="2">The sequence shown here is derived from an EMBL/GenBank/DDBJ whole genome shotgun (WGS) entry which is preliminary data.</text>
</comment>